<reference evidence="3 4" key="1">
    <citation type="submission" date="2018-06" db="EMBL/GenBank/DDBJ databases">
        <authorList>
            <consortium name="Pathogen Informatics"/>
            <person name="Doyle S."/>
        </authorList>
    </citation>
    <scope>NUCLEOTIDE SEQUENCE [LARGE SCALE GENOMIC DNA]</scope>
    <source>
        <strain evidence="3 4">NCTC9935</strain>
    </source>
</reference>
<accession>A0A2X0VQP2</accession>
<keyword evidence="4" id="KW-1185">Reference proteome</keyword>
<dbReference type="EMBL" id="UAPR01000008">
    <property type="protein sequence ID" value="SPT56232.1"/>
    <property type="molecule type" value="Genomic_DNA"/>
</dbReference>
<keyword evidence="2" id="KW-0732">Signal</keyword>
<evidence type="ECO:0000256" key="2">
    <source>
        <dbReference type="SAM" id="SignalP"/>
    </source>
</evidence>
<feature type="signal peptide" evidence="2">
    <location>
        <begin position="1"/>
        <end position="29"/>
    </location>
</feature>
<dbReference type="RefSeq" id="WP_003792385.1">
    <property type="nucleotide sequence ID" value="NZ_CBDERX010000027.1"/>
</dbReference>
<dbReference type="Proteomes" id="UP000250192">
    <property type="component" value="Unassembled WGS sequence"/>
</dbReference>
<feature type="region of interest" description="Disordered" evidence="1">
    <location>
        <begin position="196"/>
        <end position="225"/>
    </location>
</feature>
<evidence type="ECO:0000313" key="4">
    <source>
        <dbReference type="Proteomes" id="UP000250192"/>
    </source>
</evidence>
<evidence type="ECO:0000256" key="1">
    <source>
        <dbReference type="SAM" id="MobiDB-lite"/>
    </source>
</evidence>
<dbReference type="GeneID" id="93759238"/>
<proteinExistence type="predicted"/>
<protein>
    <recommendedName>
        <fullName evidence="5">Lipoprotein</fullName>
    </recommendedName>
</protein>
<sequence length="442" mass="47883">MEHGIRRISNALCASASAAALVVCCVSCAHSTTEDVGYLEGFTTSGAFLVVRLSSQGIRNGLPPDTANGYLVAFQQDGSMSAAWTQGLLSSEMTWNGPVLSVGDSAYEYLITDDGASAFPRTVDGGHEVGRFVSSTDGSVLSFYVEGPVQRAYNIDSGGIRDRSENQEFYLTNGECGGRVLSSTSTRITPILQESASEFAASRPPSAAESDGAQSDSAESGAPDGYDILAQVYPHDGDLPPVLAVAPRETRIEVFRTDLWCADDVFYHLMYLDSPEFVTRDSDGDEGRTTIFLNEWDLGTGERRIRMVTDEEGAPFAVGYQETAFFGQYDEQFYTFATPYGHVFKLDAQSARVTQLATLPLAKPELRSARFYVRDGYAYAIEPSEDGEAPPQFSACRLSDGRCSTPKPLEGLEKKMRGSLLGGEQVLQSFAVRPGYIPDIDS</sequence>
<feature type="chain" id="PRO_5015969774" description="Lipoprotein" evidence="2">
    <location>
        <begin position="30"/>
        <end position="442"/>
    </location>
</feature>
<evidence type="ECO:0008006" key="5">
    <source>
        <dbReference type="Google" id="ProtNLM"/>
    </source>
</evidence>
<dbReference type="AlphaFoldDB" id="A0A2X0VQP2"/>
<name>A0A2X0VQP2_9ACTO</name>
<gene>
    <name evidence="3" type="ORF">NCTC9935_01758</name>
</gene>
<organism evidence="3 4">
    <name type="scientific">Schaalia odontolytica</name>
    <dbReference type="NCBI Taxonomy" id="1660"/>
    <lineage>
        <taxon>Bacteria</taxon>
        <taxon>Bacillati</taxon>
        <taxon>Actinomycetota</taxon>
        <taxon>Actinomycetes</taxon>
        <taxon>Actinomycetales</taxon>
        <taxon>Actinomycetaceae</taxon>
        <taxon>Schaalia</taxon>
    </lineage>
</organism>
<evidence type="ECO:0000313" key="3">
    <source>
        <dbReference type="EMBL" id="SPT56232.1"/>
    </source>
</evidence>